<dbReference type="PROSITE" id="PS51117">
    <property type="entry name" value="LAMININ_NTER"/>
    <property type="match status" value="1"/>
</dbReference>
<feature type="domain" description="Laminin IV type B" evidence="16">
    <location>
        <begin position="549"/>
        <end position="759"/>
    </location>
</feature>
<evidence type="ECO:0000256" key="1">
    <source>
        <dbReference type="ARBA" id="ARBA00004302"/>
    </source>
</evidence>
<comment type="caution">
    <text evidence="12">Lacks conserved residue(s) required for the propagation of feature annotation.</text>
</comment>
<dbReference type="GO" id="GO:0005604">
    <property type="term" value="C:basement membrane"/>
    <property type="evidence" value="ECO:0007669"/>
    <property type="project" value="UniProtKB-SubCell"/>
</dbReference>
<feature type="domain" description="Laminin EGF-like" evidence="15">
    <location>
        <begin position="405"/>
        <end position="461"/>
    </location>
</feature>
<feature type="domain" description="Laminin EGF-like" evidence="15">
    <location>
        <begin position="342"/>
        <end position="404"/>
    </location>
</feature>
<feature type="domain" description="Laminin EGF-like" evidence="15">
    <location>
        <begin position="1117"/>
        <end position="1163"/>
    </location>
</feature>
<evidence type="ECO:0000256" key="2">
    <source>
        <dbReference type="ARBA" id="ARBA00022525"/>
    </source>
</evidence>
<dbReference type="Pfam" id="PF00053">
    <property type="entry name" value="EGF_laminin"/>
    <property type="match status" value="11"/>
</dbReference>
<dbReference type="EMBL" id="GFTR01008882">
    <property type="protein sequence ID" value="JAW07544.1"/>
    <property type="molecule type" value="Transcribed_RNA"/>
</dbReference>
<feature type="signal peptide" evidence="14">
    <location>
        <begin position="1"/>
        <end position="21"/>
    </location>
</feature>
<feature type="disulfide bond" evidence="12">
    <location>
        <begin position="1069"/>
        <end position="1081"/>
    </location>
</feature>
<sequence length="1762" mass="194550">MDWKSPSRIPLLLICYTLARSFVTSEHTRYVEFRKPSCSEAACHPITGNLLIGRANRLAASSTCGLHEKQRYCIVSHLEEKKKCFNCDSRPGAVESLSHRIENVIHRDRLGSTEHTWWQSENGKEDVSISLNLEAEFHFTHLIMKFRTFRPAAMLVERSFDFGKTWSTYRYFAENCPASFPNVPTSNNLTDVFCESTYSQVFPVTGGEVILRIISPKNQTQPKNELVPEDLRNLMKMTNLRINFTKLHTLGDDLLDKREEIQEKYYYAVYEMNVRGACWCNGHADSCVPLDDSIRHVTDMVHGRCDCRHNTTGLNCQFCKDTHNDLPWKPAIGSRLNACKKCNCNNHAEHCNFSKEVYQESGHISGSVCIDCQHNTTGNTCEQCKPLFYHDPNRDLTDPYTCLSCNCNTDGTVDEGLCDPPTHSQHEGVCHCKQNVWGNHCNECKPGFWNLDANNPDGCQPCECDLRGTLNATCDQVTGRCTCKRNVLGTNCSECYPEHWGLSKDTDGCTPCGCDPGGSEDPNCDITGQCKCYPNLLGRTCSVPKQGFFVPDLDKVYEAEDASCYPNCQVEVREWPRVGKPTWTGRGYSRVYDNSQLEFTIDSLPTSSDFDLIVRYKVTNNEGVDAIATVQRPSSQPAGVCANSQDVDDTMYFQLQSGSLYSKAETPICLESGKPYKLILKFKSNSNQVDGPAASILIDSIALIPRPDSIDFFNRPPFGNDRITVYYDLECDEVFNGVQRPQIPEKCKKYHYSISVKLNQGARECFCNLTGSFSAFCEPAGGACTCKEKIVGRTCDHCAHGTWGFGPNGCTDCDCNSIGALNNLCDPYTGQCTCNNGIYGRSCDQCQPGSWKFPDCRPCQCHGHAHSCKDNGECIECRDFTTGHSCDRCSDGYYGDPTSLGTPCQPCRCPDTVESGHSFATTCKFNPETRDVTCVCKPGYTGPRCDVCVDNYYGNPEILGGSCRECDCSGNIDLSLAGNCDSSSGKCLQCLNHTTGFLCDECEAGYFGDPLVGDCKECKCDLLGTDTSGGSCDPVTGRCPCLPNVQGLHCNECVTDHWLIALGKGCIPCDCDPIGSKSTECNEFLGDCNCKDGFGGQKCNQCQKNFWGDPNEECYPCSCDLEGSVNGECHQSNGSCICREGVGGDKCDVCAVGHDGIAPECSSCGECFHSWNNILNDLSDTTRNSVRSAGEIMRTGSTGYNAAFDTLNKLIDNVNSTLTNTNKNTDHLDKLNSQVNIFRDDLSSSSESVKKFSSQVEDVISNISLANVLLETISERAQQLEVAAHNLSKAATHLQKQDRKGALNLTREAGEKSKNVSAMEKYVKDTVLSDADLQCRKTERFLNKEDSFTLAEENQDKKRSHLDFRLSRLEKGVPKLNDKICDKEGDPCDTLCGGAGCGKCGGSISCESGAVGKAAAALSIAVKYKDHIADSLKTADSAYRAIANASQMCENASESAGKVYAAAGQLKDKWEMSVNNLAKLNKDMDDFVKTSGTNSAEIRQVANETLSLNIQLKQEQITELARKINESIDSLKDVKTILNSTRNDQAIANDLKSKSDDAKKEAENVLTKAQNVLDGLKVADDAQQKAGKEIEMANNSITAIKQDLRQIESEMRNAAMKVNSTAEIVSGKIKNDMYRLRTVLFRDKDEGERIADVAKSVAEQVKNARNKVGQLDTQYGEVNMKLRQKETVTDSSKSRAQKLLRWAQHLSLNTSVLLKELKDADIMYNELDKKLTHISDEIDTLTTTVEMHIRNITAKSESYRDC</sequence>
<dbReference type="FunFam" id="2.170.300.10:FF:000001">
    <property type="entry name" value="Laminin subunit beta-1"/>
    <property type="match status" value="1"/>
</dbReference>
<feature type="disulfide bond" evidence="12">
    <location>
        <begin position="462"/>
        <end position="474"/>
    </location>
</feature>
<keyword evidence="4 14" id="KW-0732">Signal</keyword>
<keyword evidence="11 12" id="KW-0424">Laminin EGF-like domain</keyword>
<feature type="domain" description="Laminin N-terminal" evidence="17">
    <location>
        <begin position="39"/>
        <end position="277"/>
    </location>
</feature>
<dbReference type="Gene3D" id="2.170.300.10">
    <property type="entry name" value="Tie2 ligand-binding domain superfamily"/>
    <property type="match status" value="1"/>
</dbReference>
<feature type="coiled-coil region" evidence="13">
    <location>
        <begin position="1270"/>
        <end position="1297"/>
    </location>
</feature>
<feature type="coiled-coil region" evidence="13">
    <location>
        <begin position="1548"/>
        <end position="1617"/>
    </location>
</feature>
<evidence type="ECO:0000256" key="7">
    <source>
        <dbReference type="ARBA" id="ARBA00022889"/>
    </source>
</evidence>
<evidence type="ECO:0000259" key="17">
    <source>
        <dbReference type="PROSITE" id="PS51117"/>
    </source>
</evidence>
<evidence type="ECO:0000259" key="15">
    <source>
        <dbReference type="PROSITE" id="PS50027"/>
    </source>
</evidence>
<dbReference type="PRINTS" id="PR00011">
    <property type="entry name" value="EGFLAMININ"/>
</dbReference>
<feature type="domain" description="Laminin EGF-like" evidence="15">
    <location>
        <begin position="859"/>
        <end position="906"/>
    </location>
</feature>
<feature type="disulfide bond" evidence="12">
    <location>
        <begin position="1041"/>
        <end position="1050"/>
    </location>
</feature>
<feature type="domain" description="Laminin EGF-like" evidence="15">
    <location>
        <begin position="462"/>
        <end position="511"/>
    </location>
</feature>
<proteinExistence type="predicted"/>
<feature type="disulfide bond" evidence="12">
    <location>
        <begin position="372"/>
        <end position="381"/>
    </location>
</feature>
<dbReference type="GO" id="GO:0030054">
    <property type="term" value="C:cell junction"/>
    <property type="evidence" value="ECO:0007669"/>
    <property type="project" value="UniProtKB-ARBA"/>
</dbReference>
<feature type="disulfide bond" evidence="12">
    <location>
        <begin position="307"/>
        <end position="316"/>
    </location>
</feature>
<feature type="disulfide bond" evidence="12">
    <location>
        <begin position="786"/>
        <end position="795"/>
    </location>
</feature>
<evidence type="ECO:0000256" key="8">
    <source>
        <dbReference type="ARBA" id="ARBA00023054"/>
    </source>
</evidence>
<keyword evidence="3" id="KW-0272">Extracellular matrix</keyword>
<dbReference type="GO" id="GO:0009888">
    <property type="term" value="P:tissue development"/>
    <property type="evidence" value="ECO:0007669"/>
    <property type="project" value="TreeGrafter"/>
</dbReference>
<dbReference type="FunFam" id="2.10.25.10:FF:000084">
    <property type="entry name" value="Laminin subunit alpha 3"/>
    <property type="match status" value="1"/>
</dbReference>
<evidence type="ECO:0000256" key="11">
    <source>
        <dbReference type="ARBA" id="ARBA00023292"/>
    </source>
</evidence>
<dbReference type="SMART" id="SM00181">
    <property type="entry name" value="EGF"/>
    <property type="match status" value="7"/>
</dbReference>
<evidence type="ECO:0000256" key="13">
    <source>
        <dbReference type="SAM" id="Coils"/>
    </source>
</evidence>
<keyword evidence="5" id="KW-0677">Repeat</keyword>
<feature type="disulfide bond" evidence="12">
    <location>
        <begin position="834"/>
        <end position="843"/>
    </location>
</feature>
<dbReference type="InterPro" id="IPR013015">
    <property type="entry name" value="Laminin_IV_B"/>
</dbReference>
<evidence type="ECO:0000256" key="12">
    <source>
        <dbReference type="PROSITE-ProRule" id="PRU00460"/>
    </source>
</evidence>
<feature type="domain" description="Laminin EGF-like" evidence="15">
    <location>
        <begin position="1018"/>
        <end position="1068"/>
    </location>
</feature>
<dbReference type="FunFam" id="2.10.25.10:FF:000011">
    <property type="entry name" value="Cadherin EGF LAG seven-pass G-type receptor"/>
    <property type="match status" value="1"/>
</dbReference>
<feature type="domain" description="Laminin EGF-like" evidence="15">
    <location>
        <begin position="813"/>
        <end position="858"/>
    </location>
</feature>
<evidence type="ECO:0000256" key="14">
    <source>
        <dbReference type="SAM" id="SignalP"/>
    </source>
</evidence>
<dbReference type="Pfam" id="PF24973">
    <property type="entry name" value="EGF_LMN_ATRN"/>
    <property type="match status" value="2"/>
</dbReference>
<dbReference type="InterPro" id="IPR000742">
    <property type="entry name" value="EGF"/>
</dbReference>
<organism evidence="18">
    <name type="scientific">Panstrongylus lignarius</name>
    <dbReference type="NCBI Taxonomy" id="156445"/>
    <lineage>
        <taxon>Eukaryota</taxon>
        <taxon>Metazoa</taxon>
        <taxon>Ecdysozoa</taxon>
        <taxon>Arthropoda</taxon>
        <taxon>Hexapoda</taxon>
        <taxon>Insecta</taxon>
        <taxon>Pterygota</taxon>
        <taxon>Neoptera</taxon>
        <taxon>Paraneoptera</taxon>
        <taxon>Hemiptera</taxon>
        <taxon>Heteroptera</taxon>
        <taxon>Panheteroptera</taxon>
        <taxon>Cimicomorpha</taxon>
        <taxon>Reduviidae</taxon>
        <taxon>Triatominae</taxon>
        <taxon>Panstrongylus</taxon>
    </lineage>
</organism>
<dbReference type="FunFam" id="2.60.120.260:FF:000010">
    <property type="entry name" value="Laminin subunit beta 1"/>
    <property type="match status" value="1"/>
</dbReference>
<keyword evidence="9 12" id="KW-1015">Disulfide bond</keyword>
<accession>A0A224X9G7</accession>
<feature type="disulfide bond" evidence="12">
    <location>
        <begin position="432"/>
        <end position="441"/>
    </location>
</feature>
<dbReference type="CDD" id="cd00055">
    <property type="entry name" value="EGF_Lam"/>
    <property type="match status" value="13"/>
</dbReference>
<dbReference type="FunFam" id="2.10.25.10:FF:000138">
    <property type="entry name" value="Laminin subunit beta 1"/>
    <property type="match status" value="1"/>
</dbReference>
<feature type="disulfide bond" evidence="12">
    <location>
        <begin position="495"/>
        <end position="509"/>
    </location>
</feature>
<feature type="disulfide bond" evidence="12">
    <location>
        <begin position="483"/>
        <end position="492"/>
    </location>
</feature>
<dbReference type="GO" id="GO:0048731">
    <property type="term" value="P:system development"/>
    <property type="evidence" value="ECO:0007669"/>
    <property type="project" value="UniProtKB-ARBA"/>
</dbReference>
<dbReference type="Gene3D" id="2.10.25.10">
    <property type="entry name" value="Laminin"/>
    <property type="match status" value="11"/>
</dbReference>
<dbReference type="SUPFAM" id="SSF58104">
    <property type="entry name" value="Methyl-accepting chemotaxis protein (MCP) signaling domain"/>
    <property type="match status" value="1"/>
</dbReference>
<dbReference type="PROSITE" id="PS00022">
    <property type="entry name" value="EGF_1"/>
    <property type="match status" value="1"/>
</dbReference>
<dbReference type="PROSITE" id="PS51116">
    <property type="entry name" value="LAMININ_IVB"/>
    <property type="match status" value="1"/>
</dbReference>
<dbReference type="SMART" id="SM00136">
    <property type="entry name" value="LamNT"/>
    <property type="match status" value="1"/>
</dbReference>
<comment type="subcellular location">
    <subcellularLocation>
        <location evidence="1">Secreted</location>
        <location evidence="1">Extracellular space</location>
        <location evidence="1">Extracellular matrix</location>
        <location evidence="1">Basement membrane</location>
    </subcellularLocation>
</comment>
<dbReference type="PANTHER" id="PTHR10574">
    <property type="entry name" value="NETRIN/LAMININ-RELATED"/>
    <property type="match status" value="1"/>
</dbReference>
<keyword evidence="10" id="KW-0325">Glycoprotein</keyword>
<feature type="disulfide bond" evidence="12">
    <location>
        <begin position="1117"/>
        <end position="1129"/>
    </location>
</feature>
<dbReference type="PANTHER" id="PTHR10574:SF375">
    <property type="entry name" value="LAMININ SUBUNIT BETA-1"/>
    <property type="match status" value="1"/>
</dbReference>
<dbReference type="PROSITE" id="PS50027">
    <property type="entry name" value="EGF_LAM_2"/>
    <property type="match status" value="11"/>
</dbReference>
<name>A0A224X9G7_9HEMI</name>
<feature type="domain" description="Laminin EGF-like" evidence="15">
    <location>
        <begin position="966"/>
        <end position="1017"/>
    </location>
</feature>
<dbReference type="InterPro" id="IPR002049">
    <property type="entry name" value="LE_dom"/>
</dbReference>
<dbReference type="FunFam" id="2.10.25.10:FF:000135">
    <property type="entry name" value="Laminin subunit beta 4"/>
    <property type="match status" value="1"/>
</dbReference>
<dbReference type="Pfam" id="PF21199">
    <property type="entry name" value="LAMININ_IV_B"/>
    <property type="match status" value="1"/>
</dbReference>
<feature type="disulfide bond" evidence="12">
    <location>
        <begin position="765"/>
        <end position="777"/>
    </location>
</feature>
<feature type="disulfide bond" evidence="12">
    <location>
        <begin position="1071"/>
        <end position="1088"/>
    </location>
</feature>
<evidence type="ECO:0000256" key="9">
    <source>
        <dbReference type="ARBA" id="ARBA00023157"/>
    </source>
</evidence>
<dbReference type="InterPro" id="IPR050440">
    <property type="entry name" value="Laminin/Netrin_ECM"/>
</dbReference>
<dbReference type="GO" id="GO:0009887">
    <property type="term" value="P:animal organ morphogenesis"/>
    <property type="evidence" value="ECO:0007669"/>
    <property type="project" value="TreeGrafter"/>
</dbReference>
<dbReference type="SMART" id="SM00180">
    <property type="entry name" value="EGF_Lam"/>
    <property type="match status" value="13"/>
</dbReference>
<evidence type="ECO:0000256" key="5">
    <source>
        <dbReference type="ARBA" id="ARBA00022737"/>
    </source>
</evidence>
<feature type="disulfide bond" evidence="12">
    <location>
        <begin position="813"/>
        <end position="825"/>
    </location>
</feature>
<evidence type="ECO:0000256" key="4">
    <source>
        <dbReference type="ARBA" id="ARBA00022729"/>
    </source>
</evidence>
<feature type="disulfide bond" evidence="12">
    <location>
        <begin position="1138"/>
        <end position="1147"/>
    </location>
</feature>
<evidence type="ECO:0000313" key="18">
    <source>
        <dbReference type="EMBL" id="JAW07544.1"/>
    </source>
</evidence>
<keyword evidence="2" id="KW-0964">Secreted</keyword>
<feature type="domain" description="Laminin EGF-like" evidence="15">
    <location>
        <begin position="278"/>
        <end position="341"/>
    </location>
</feature>
<evidence type="ECO:0000259" key="16">
    <source>
        <dbReference type="PROSITE" id="PS51116"/>
    </source>
</evidence>
<feature type="domain" description="Laminin EGF-like" evidence="15">
    <location>
        <begin position="765"/>
        <end position="812"/>
    </location>
</feature>
<evidence type="ECO:0000256" key="3">
    <source>
        <dbReference type="ARBA" id="ARBA00022530"/>
    </source>
</evidence>
<feature type="disulfide bond" evidence="12">
    <location>
        <begin position="1090"/>
        <end position="1099"/>
    </location>
</feature>
<evidence type="ECO:0000256" key="10">
    <source>
        <dbReference type="ARBA" id="ARBA00023180"/>
    </source>
</evidence>
<protein>
    <submittedName>
        <fullName evidence="18">Putative netrin axonal chemotropic factor</fullName>
    </submittedName>
</protein>
<keyword evidence="7" id="KW-0130">Cell adhesion</keyword>
<dbReference type="Pfam" id="PF00055">
    <property type="entry name" value="Laminin_N"/>
    <property type="match status" value="1"/>
</dbReference>
<dbReference type="FunFam" id="2.10.25.10:FF:000051">
    <property type="entry name" value="Laminin subunit alpha 4"/>
    <property type="match status" value="1"/>
</dbReference>
<dbReference type="InterPro" id="IPR008211">
    <property type="entry name" value="Laminin_N"/>
</dbReference>
<dbReference type="SUPFAM" id="SSF57196">
    <property type="entry name" value="EGF/Laminin"/>
    <property type="match status" value="12"/>
</dbReference>
<evidence type="ECO:0000256" key="6">
    <source>
        <dbReference type="ARBA" id="ARBA00022869"/>
    </source>
</evidence>
<keyword evidence="8 13" id="KW-0175">Coiled coil</keyword>
<feature type="disulfide bond" evidence="12">
    <location>
        <begin position="990"/>
        <end position="999"/>
    </location>
</feature>
<dbReference type="Gene3D" id="2.60.120.260">
    <property type="entry name" value="Galactose-binding domain-like"/>
    <property type="match status" value="1"/>
</dbReference>
<feature type="domain" description="Laminin EGF-like" evidence="15">
    <location>
        <begin position="1069"/>
        <end position="1116"/>
    </location>
</feature>
<dbReference type="FunFam" id="2.10.25.10:FF:000188">
    <property type="entry name" value="Laminin subunit gamma 2"/>
    <property type="match status" value="2"/>
</dbReference>
<dbReference type="GO" id="GO:0048468">
    <property type="term" value="P:cell development"/>
    <property type="evidence" value="ECO:0007669"/>
    <property type="project" value="UniProtKB-ARBA"/>
</dbReference>
<feature type="disulfide bond" evidence="12">
    <location>
        <begin position="1119"/>
        <end position="1136"/>
    </location>
</feature>
<feature type="disulfide bond" evidence="12">
    <location>
        <begin position="464"/>
        <end position="481"/>
    </location>
</feature>
<dbReference type="InterPro" id="IPR056863">
    <property type="entry name" value="LMN_ATRN_NET-like_EGF"/>
</dbReference>
<reference evidence="18" key="1">
    <citation type="journal article" date="2018" name="PLoS Negl. Trop. Dis.">
        <title>An insight into the salivary gland and fat body transcriptome of Panstrongylus lignarius (Hemiptera: Heteroptera), the main vector of Chagas disease in Peru.</title>
        <authorList>
            <person name="Nevoa J.C."/>
            <person name="Mendes M.T."/>
            <person name="da Silva M.V."/>
            <person name="Soares S.C."/>
            <person name="Oliveira C.J.F."/>
            <person name="Ribeiro J.M.C."/>
        </authorList>
    </citation>
    <scope>NUCLEOTIDE SEQUENCE</scope>
</reference>
<feature type="disulfide bond" evidence="12">
    <location>
        <begin position="815"/>
        <end position="832"/>
    </location>
</feature>
<feature type="disulfide bond" evidence="12">
    <location>
        <begin position="877"/>
        <end position="886"/>
    </location>
</feature>
<dbReference type="GO" id="GO:0007155">
    <property type="term" value="P:cell adhesion"/>
    <property type="evidence" value="ECO:0007669"/>
    <property type="project" value="UniProtKB-KW"/>
</dbReference>
<feature type="chain" id="PRO_5013234195" evidence="14">
    <location>
        <begin position="22"/>
        <end position="1762"/>
    </location>
</feature>
<feature type="disulfide bond" evidence="12">
    <location>
        <begin position="767"/>
        <end position="784"/>
    </location>
</feature>
<dbReference type="PROSITE" id="PS01248">
    <property type="entry name" value="EGF_LAM_1"/>
    <property type="match status" value="5"/>
</dbReference>
<keyword evidence="6" id="KW-0084">Basement membrane</keyword>